<dbReference type="EMBL" id="JAFFZE010000015">
    <property type="protein sequence ID" value="MCT2585560.1"/>
    <property type="molecule type" value="Genomic_DNA"/>
</dbReference>
<dbReference type="PANTHER" id="PTHR40047">
    <property type="entry name" value="UPF0703 PROTEIN YCGQ"/>
    <property type="match status" value="1"/>
</dbReference>
<feature type="transmembrane region" description="Helical" evidence="2">
    <location>
        <begin position="33"/>
        <end position="54"/>
    </location>
</feature>
<evidence type="ECO:0000256" key="1">
    <source>
        <dbReference type="SAM" id="MobiDB-lite"/>
    </source>
</evidence>
<dbReference type="Proteomes" id="UP001156441">
    <property type="component" value="Unassembled WGS sequence"/>
</dbReference>
<dbReference type="InterPro" id="IPR048447">
    <property type="entry name" value="DUF1980_C"/>
</dbReference>
<evidence type="ECO:0000313" key="5">
    <source>
        <dbReference type="EMBL" id="MCT2585560.1"/>
    </source>
</evidence>
<protein>
    <submittedName>
        <fullName evidence="5">TIGR03943 family protein</fullName>
    </submittedName>
</protein>
<dbReference type="Pfam" id="PF21537">
    <property type="entry name" value="DUF1980_C"/>
    <property type="match status" value="1"/>
</dbReference>
<feature type="region of interest" description="Disordered" evidence="1">
    <location>
        <begin position="215"/>
        <end position="235"/>
    </location>
</feature>
<proteinExistence type="predicted"/>
<feature type="domain" description="DUF1980" evidence="4">
    <location>
        <begin position="143"/>
        <end position="233"/>
    </location>
</feature>
<dbReference type="InterPro" id="IPR015402">
    <property type="entry name" value="DUF1980"/>
</dbReference>
<keyword evidence="2" id="KW-0812">Transmembrane</keyword>
<evidence type="ECO:0000313" key="6">
    <source>
        <dbReference type="Proteomes" id="UP001156441"/>
    </source>
</evidence>
<evidence type="ECO:0000259" key="3">
    <source>
        <dbReference type="Pfam" id="PF09323"/>
    </source>
</evidence>
<reference evidence="5 6" key="1">
    <citation type="submission" date="2021-02" db="EMBL/GenBank/DDBJ databases">
        <title>Actinophytocola xerophila sp. nov., isolated from soil of cotton cropping field.</title>
        <authorList>
            <person name="Huang R."/>
            <person name="Chen X."/>
            <person name="Ge X."/>
            <person name="Liu W."/>
        </authorList>
    </citation>
    <scope>NUCLEOTIDE SEQUENCE [LARGE SCALE GENOMIC DNA]</scope>
    <source>
        <strain evidence="5 6">S1-96</strain>
    </source>
</reference>
<accession>A0ABT2JCI3</accession>
<dbReference type="InterPro" id="IPR048493">
    <property type="entry name" value="DUF1980_N"/>
</dbReference>
<dbReference type="PANTHER" id="PTHR40047:SF1">
    <property type="entry name" value="UPF0703 PROTEIN YCGQ"/>
    <property type="match status" value="1"/>
</dbReference>
<sequence>MRRETQNILLVLLGGALLKISFTGTYLRYVKPAHLWLLVLAGVVMIALAAVSIGRELAGRRTSTGDDHHHPGRSAWLLVLPVLAVFLVAPPALGSDSVERAGDSPPRGSQRESVSYPPLPAGDVLPLSMSEFVERAAWDATGSLDGRTVRLKGFVVHEGDTAYLARLRIFCCAADAFPVKVELVGDAASRFADDSWVEVVAELVPGSSTEANHRVPSVTVESISPIPEPADPYDH</sequence>
<organism evidence="5 6">
    <name type="scientific">Actinophytocola gossypii</name>
    <dbReference type="NCBI Taxonomy" id="2812003"/>
    <lineage>
        <taxon>Bacteria</taxon>
        <taxon>Bacillati</taxon>
        <taxon>Actinomycetota</taxon>
        <taxon>Actinomycetes</taxon>
        <taxon>Pseudonocardiales</taxon>
        <taxon>Pseudonocardiaceae</taxon>
    </lineage>
</organism>
<dbReference type="Pfam" id="PF09323">
    <property type="entry name" value="DUF1980"/>
    <property type="match status" value="1"/>
</dbReference>
<dbReference type="InterPro" id="IPR052955">
    <property type="entry name" value="UPF0703_membrane_permease"/>
</dbReference>
<dbReference type="NCBIfam" id="TIGR03943">
    <property type="entry name" value="TIGR03943 family putative permease subunit"/>
    <property type="match status" value="1"/>
</dbReference>
<keyword evidence="2" id="KW-0472">Membrane</keyword>
<feature type="transmembrane region" description="Helical" evidence="2">
    <location>
        <begin position="75"/>
        <end position="93"/>
    </location>
</feature>
<feature type="compositionally biased region" description="Pro residues" evidence="1">
    <location>
        <begin position="226"/>
        <end position="235"/>
    </location>
</feature>
<evidence type="ECO:0000259" key="4">
    <source>
        <dbReference type="Pfam" id="PF21537"/>
    </source>
</evidence>
<comment type="caution">
    <text evidence="5">The sequence shown here is derived from an EMBL/GenBank/DDBJ whole genome shotgun (WGS) entry which is preliminary data.</text>
</comment>
<gene>
    <name evidence="5" type="ORF">JT362_20775</name>
</gene>
<dbReference type="RefSeq" id="WP_260193166.1">
    <property type="nucleotide sequence ID" value="NZ_JAFFZE010000015.1"/>
</dbReference>
<feature type="region of interest" description="Disordered" evidence="1">
    <location>
        <begin position="97"/>
        <end position="118"/>
    </location>
</feature>
<keyword evidence="2" id="KW-1133">Transmembrane helix</keyword>
<keyword evidence="6" id="KW-1185">Reference proteome</keyword>
<feature type="domain" description="DUF1980" evidence="3">
    <location>
        <begin position="8"/>
        <end position="101"/>
    </location>
</feature>
<evidence type="ECO:0000256" key="2">
    <source>
        <dbReference type="SAM" id="Phobius"/>
    </source>
</evidence>
<name>A0ABT2JCI3_9PSEU</name>